<dbReference type="RefSeq" id="WP_090861673.1">
    <property type="nucleotide sequence ID" value="NZ_LT629759.1"/>
</dbReference>
<proteinExistence type="predicted"/>
<sequence length="265" mass="29383">MSGYERELAEAEKTVSEYESSDGYIRYKRWQNAVANERAKKGDPVKHVIRAGIALTVLSLGAIPDYGIAPTAACSCIWLVPEFAFGFGDRRYERRASKRLGYSPTDEDREMFYKHADAIVERDSIERRISDERDAERRAVREENEAKEKAEKARDIQAETMSSYEREAYLAQMNSFHYAPNKYAGKPAKVQNRHNPTICPKCGSHDTMVLGSGKKVSVGRAVVGGAVGSIVNPVGTAVGAGVGAMTGKKNRSEMVCRTCGARWYI</sequence>
<evidence type="ECO:0000313" key="3">
    <source>
        <dbReference type="Proteomes" id="UP000199480"/>
    </source>
</evidence>
<dbReference type="AlphaFoldDB" id="A0A1H1L2A8"/>
<organism evidence="2 3">
    <name type="scientific">Parafannyhessea umbonata</name>
    <dbReference type="NCBI Taxonomy" id="604330"/>
    <lineage>
        <taxon>Bacteria</taxon>
        <taxon>Bacillati</taxon>
        <taxon>Actinomycetota</taxon>
        <taxon>Coriobacteriia</taxon>
        <taxon>Coriobacteriales</taxon>
        <taxon>Atopobiaceae</taxon>
        <taxon>Parafannyhessea</taxon>
    </lineage>
</organism>
<protein>
    <submittedName>
        <fullName evidence="2">Uncharacterized protein</fullName>
    </submittedName>
</protein>
<dbReference type="GeneID" id="78500018"/>
<dbReference type="EMBL" id="LT629759">
    <property type="protein sequence ID" value="SDR68711.1"/>
    <property type="molecule type" value="Genomic_DNA"/>
</dbReference>
<feature type="region of interest" description="Disordered" evidence="1">
    <location>
        <begin position="132"/>
        <end position="154"/>
    </location>
</feature>
<name>A0A1H1L2A8_9ACTN</name>
<gene>
    <name evidence="2" type="ORF">SAMN04489857_0643</name>
</gene>
<evidence type="ECO:0000256" key="1">
    <source>
        <dbReference type="SAM" id="MobiDB-lite"/>
    </source>
</evidence>
<dbReference type="Proteomes" id="UP000199480">
    <property type="component" value="Chromosome I"/>
</dbReference>
<accession>A0A1H1L2A8</accession>
<reference evidence="3" key="1">
    <citation type="submission" date="2016-10" db="EMBL/GenBank/DDBJ databases">
        <authorList>
            <person name="Varghese N."/>
            <person name="Submissions S."/>
        </authorList>
    </citation>
    <scope>NUCLEOTIDE SEQUENCE [LARGE SCALE GENOMIC DNA]</scope>
    <source>
        <strain evidence="3">DSM 22620</strain>
    </source>
</reference>
<evidence type="ECO:0000313" key="2">
    <source>
        <dbReference type="EMBL" id="SDR68711.1"/>
    </source>
</evidence>